<proteinExistence type="inferred from homology"/>
<dbReference type="PROSITE" id="PS51686">
    <property type="entry name" value="SAM_MT_RSMB_NOP"/>
    <property type="match status" value="1"/>
</dbReference>
<protein>
    <recommendedName>
        <fullName evidence="6">SAM-dependent MTase RsmB/NOP-type domain-containing protein</fullName>
    </recommendedName>
</protein>
<dbReference type="InterPro" id="IPR049560">
    <property type="entry name" value="MeTrfase_RsmB-F_NOP2_cat"/>
</dbReference>
<organism evidence="7 8">
    <name type="scientific">Thalassiosira oceanica</name>
    <name type="common">Marine diatom</name>
    <dbReference type="NCBI Taxonomy" id="159749"/>
    <lineage>
        <taxon>Eukaryota</taxon>
        <taxon>Sar</taxon>
        <taxon>Stramenopiles</taxon>
        <taxon>Ochrophyta</taxon>
        <taxon>Bacillariophyta</taxon>
        <taxon>Coscinodiscophyceae</taxon>
        <taxon>Thalassiosirophycidae</taxon>
        <taxon>Thalassiosirales</taxon>
        <taxon>Thalassiosiraceae</taxon>
        <taxon>Thalassiosira</taxon>
    </lineage>
</organism>
<dbReference type="PANTHER" id="PTHR22807">
    <property type="entry name" value="NOP2 YEAST -RELATED NOL1/NOP2/FMU SUN DOMAIN-CONTAINING"/>
    <property type="match status" value="1"/>
</dbReference>
<dbReference type="SUPFAM" id="SSF53335">
    <property type="entry name" value="S-adenosyl-L-methionine-dependent methyltransferases"/>
    <property type="match status" value="1"/>
</dbReference>
<dbReference type="GO" id="GO:0003723">
    <property type="term" value="F:RNA binding"/>
    <property type="evidence" value="ECO:0007669"/>
    <property type="project" value="UniProtKB-UniRule"/>
</dbReference>
<evidence type="ECO:0000256" key="1">
    <source>
        <dbReference type="ARBA" id="ARBA00022603"/>
    </source>
</evidence>
<dbReference type="Proteomes" id="UP000266841">
    <property type="component" value="Unassembled WGS sequence"/>
</dbReference>
<keyword evidence="2 5" id="KW-0808">Transferase</keyword>
<feature type="binding site" evidence="5">
    <location>
        <position position="78"/>
    </location>
    <ligand>
        <name>S-adenosyl-L-methionine</name>
        <dbReference type="ChEBI" id="CHEBI:59789"/>
    </ligand>
</feature>
<name>K0RRK8_THAOC</name>
<keyword evidence="8" id="KW-1185">Reference proteome</keyword>
<dbReference type="GO" id="GO:0070475">
    <property type="term" value="P:rRNA base methylation"/>
    <property type="evidence" value="ECO:0007669"/>
    <property type="project" value="TreeGrafter"/>
</dbReference>
<evidence type="ECO:0000259" key="6">
    <source>
        <dbReference type="PROSITE" id="PS51686"/>
    </source>
</evidence>
<keyword evidence="3 5" id="KW-0949">S-adenosyl-L-methionine</keyword>
<evidence type="ECO:0000256" key="4">
    <source>
        <dbReference type="ARBA" id="ARBA00022884"/>
    </source>
</evidence>
<dbReference type="GO" id="GO:0005730">
    <property type="term" value="C:nucleolus"/>
    <property type="evidence" value="ECO:0007669"/>
    <property type="project" value="TreeGrafter"/>
</dbReference>
<gene>
    <name evidence="7" type="ORF">THAOC_25309</name>
</gene>
<comment type="similarity">
    <text evidence="5">Belongs to the class I-like SAM-binding methyltransferase superfamily. RsmB/NOP family.</text>
</comment>
<dbReference type="Gene3D" id="3.40.50.150">
    <property type="entry name" value="Vaccinia Virus protein VP39"/>
    <property type="match status" value="1"/>
</dbReference>
<accession>K0RRK8</accession>
<evidence type="ECO:0000313" key="7">
    <source>
        <dbReference type="EMBL" id="EJK55009.1"/>
    </source>
</evidence>
<keyword evidence="1 5" id="KW-0489">Methyltransferase</keyword>
<dbReference type="Pfam" id="PF01189">
    <property type="entry name" value="Methyltr_RsmB-F"/>
    <property type="match status" value="1"/>
</dbReference>
<dbReference type="AlphaFoldDB" id="K0RRK8"/>
<comment type="caution">
    <text evidence="5">Lacks conserved residue(s) required for the propagation of feature annotation.</text>
</comment>
<dbReference type="PRINTS" id="PR02008">
    <property type="entry name" value="RCMTFAMILY"/>
</dbReference>
<dbReference type="InterPro" id="IPR023267">
    <property type="entry name" value="RCMT"/>
</dbReference>
<dbReference type="CDD" id="cd02440">
    <property type="entry name" value="AdoMet_MTases"/>
    <property type="match status" value="1"/>
</dbReference>
<evidence type="ECO:0000256" key="5">
    <source>
        <dbReference type="PROSITE-ProRule" id="PRU01023"/>
    </source>
</evidence>
<dbReference type="OrthoDB" id="4418812at2759"/>
<dbReference type="PANTHER" id="PTHR22807:SF30">
    <property type="entry name" value="28S RRNA (CYTOSINE(4447)-C(5))-METHYLTRANSFERASE-RELATED"/>
    <property type="match status" value="1"/>
</dbReference>
<sequence length="259" mass="28803">MAHPIHVSRLSKSIWSSKEAWQKGFFEVQDAGSQFIVQSLELRNNTSHQRILDLCAGNGGKTFAMASTACNCHIVAHDIVEERLRQIKGSLARVGFKAEDENARFNETIFASEVVMNNNCTIQIETSLNRVCSFDTVLVDAPCSSSGVLRRRPSQRWDLRAESIETLKELQLEILINASSLVGPGGSLVYSTCSLLRSENEDVVQGFENSKLSDDFTRWNFGDKLRIGGLQHAVTILPTENGSDGFFIARWKKKGHSPN</sequence>
<dbReference type="EMBL" id="AGNL01034893">
    <property type="protein sequence ID" value="EJK55009.1"/>
    <property type="molecule type" value="Genomic_DNA"/>
</dbReference>
<dbReference type="InterPro" id="IPR029063">
    <property type="entry name" value="SAM-dependent_MTases_sf"/>
</dbReference>
<evidence type="ECO:0000313" key="8">
    <source>
        <dbReference type="Proteomes" id="UP000266841"/>
    </source>
</evidence>
<dbReference type="GO" id="GO:0000470">
    <property type="term" value="P:maturation of LSU-rRNA"/>
    <property type="evidence" value="ECO:0007669"/>
    <property type="project" value="TreeGrafter"/>
</dbReference>
<reference evidence="7 8" key="1">
    <citation type="journal article" date="2012" name="Genome Biol.">
        <title>Genome and low-iron response of an oceanic diatom adapted to chronic iron limitation.</title>
        <authorList>
            <person name="Lommer M."/>
            <person name="Specht M."/>
            <person name="Roy A.S."/>
            <person name="Kraemer L."/>
            <person name="Andreson R."/>
            <person name="Gutowska M.A."/>
            <person name="Wolf J."/>
            <person name="Bergner S.V."/>
            <person name="Schilhabel M.B."/>
            <person name="Klostermeier U.C."/>
            <person name="Beiko R.G."/>
            <person name="Rosenstiel P."/>
            <person name="Hippler M."/>
            <person name="Laroche J."/>
        </authorList>
    </citation>
    <scope>NUCLEOTIDE SEQUENCE [LARGE SCALE GENOMIC DNA]</scope>
    <source>
        <strain evidence="7 8">CCMP1005</strain>
    </source>
</reference>
<feature type="binding site" evidence="5">
    <location>
        <position position="140"/>
    </location>
    <ligand>
        <name>S-adenosyl-L-methionine</name>
        <dbReference type="ChEBI" id="CHEBI:59789"/>
    </ligand>
</feature>
<dbReference type="eggNOG" id="KOG1122">
    <property type="taxonomic scope" value="Eukaryota"/>
</dbReference>
<dbReference type="GO" id="GO:0009383">
    <property type="term" value="F:rRNA (cytosine-C5-)-methyltransferase activity"/>
    <property type="evidence" value="ECO:0007669"/>
    <property type="project" value="TreeGrafter"/>
</dbReference>
<keyword evidence="4 5" id="KW-0694">RNA-binding</keyword>
<dbReference type="InterPro" id="IPR001678">
    <property type="entry name" value="MeTrfase_RsmB-F_NOP2_dom"/>
</dbReference>
<comment type="caution">
    <text evidence="7">The sequence shown here is derived from an EMBL/GenBank/DDBJ whole genome shotgun (WGS) entry which is preliminary data.</text>
</comment>
<evidence type="ECO:0000256" key="3">
    <source>
        <dbReference type="ARBA" id="ARBA00022691"/>
    </source>
</evidence>
<feature type="domain" description="SAM-dependent MTase RsmB/NOP-type" evidence="6">
    <location>
        <begin position="1"/>
        <end position="254"/>
    </location>
</feature>
<evidence type="ECO:0000256" key="2">
    <source>
        <dbReference type="ARBA" id="ARBA00022679"/>
    </source>
</evidence>
<feature type="active site" description="Nucleophile" evidence="5">
    <location>
        <position position="193"/>
    </location>
</feature>